<reference evidence="2 3" key="1">
    <citation type="submission" date="2020-10" db="EMBL/GenBank/DDBJ databases">
        <title>Sequencing the genomes of 1000 actinobacteria strains.</title>
        <authorList>
            <person name="Klenk H.-P."/>
        </authorList>
    </citation>
    <scope>NUCLEOTIDE SEQUENCE [LARGE SCALE GENOMIC DNA]</scope>
    <source>
        <strain evidence="2 3">DSM 46744</strain>
    </source>
</reference>
<dbReference type="Proteomes" id="UP000627838">
    <property type="component" value="Unassembled WGS sequence"/>
</dbReference>
<protein>
    <submittedName>
        <fullName evidence="2">Uncharacterized protein</fullName>
    </submittedName>
</protein>
<comment type="caution">
    <text evidence="2">The sequence shown here is derived from an EMBL/GenBank/DDBJ whole genome shotgun (WGS) entry which is preliminary data.</text>
</comment>
<feature type="compositionally biased region" description="Basic and acidic residues" evidence="1">
    <location>
        <begin position="53"/>
        <end position="74"/>
    </location>
</feature>
<dbReference type="EMBL" id="JADBDZ010000001">
    <property type="protein sequence ID" value="MBE1537023.1"/>
    <property type="molecule type" value="Genomic_DNA"/>
</dbReference>
<evidence type="ECO:0000256" key="1">
    <source>
        <dbReference type="SAM" id="MobiDB-lite"/>
    </source>
</evidence>
<feature type="region of interest" description="Disordered" evidence="1">
    <location>
        <begin position="1"/>
        <end position="74"/>
    </location>
</feature>
<accession>A0ABR9K2H0</accession>
<sequence>MPDRGSTLAVARPVSVEEVEQAEGEQHGGSEHSASVLERSWKGTAVETLQDAADQRGDDTEKDGDRREQDTDGT</sequence>
<evidence type="ECO:0000313" key="3">
    <source>
        <dbReference type="Proteomes" id="UP000627838"/>
    </source>
</evidence>
<evidence type="ECO:0000313" key="2">
    <source>
        <dbReference type="EMBL" id="MBE1537023.1"/>
    </source>
</evidence>
<organism evidence="2 3">
    <name type="scientific">Actinomadura algeriensis</name>
    <dbReference type="NCBI Taxonomy" id="1679523"/>
    <lineage>
        <taxon>Bacteria</taxon>
        <taxon>Bacillati</taxon>
        <taxon>Actinomycetota</taxon>
        <taxon>Actinomycetes</taxon>
        <taxon>Streptosporangiales</taxon>
        <taxon>Thermomonosporaceae</taxon>
        <taxon>Actinomadura</taxon>
    </lineage>
</organism>
<proteinExistence type="predicted"/>
<name>A0ABR9K2H0_9ACTN</name>
<gene>
    <name evidence="2" type="ORF">H4W34_006856</name>
</gene>
<dbReference type="RefSeq" id="WP_192762963.1">
    <property type="nucleotide sequence ID" value="NZ_JADBDZ010000001.1"/>
</dbReference>
<keyword evidence="3" id="KW-1185">Reference proteome</keyword>